<accession>A0AAE1A9S8</accession>
<gene>
    <name evidence="1" type="ORF">RRG08_030577</name>
</gene>
<dbReference type="EMBL" id="JAWDGP010002378">
    <property type="protein sequence ID" value="KAK3783622.1"/>
    <property type="molecule type" value="Genomic_DNA"/>
</dbReference>
<evidence type="ECO:0000313" key="2">
    <source>
        <dbReference type="Proteomes" id="UP001283361"/>
    </source>
</evidence>
<protein>
    <submittedName>
        <fullName evidence="1">Uncharacterized protein</fullName>
    </submittedName>
</protein>
<sequence>MDVFDYNESGRARADVAPGAFADDIPLDYYNPPEATGGGDYVAPRITGNAETSFSTRNVDAYGKPLFPNTLAYVEGEYEDVFNISLVPFKHKVIAGAANEYYRMLAQQQNIKPELPDLSNFMIDKDGLLRLKDYPDIRLINENTHRPNELITVSRYKNGRVAIREKLGIPAWTPEMSRKAKAELLK</sequence>
<reference evidence="1" key="1">
    <citation type="journal article" date="2023" name="G3 (Bethesda)">
        <title>A reference genome for the long-term kleptoplast-retaining sea slug Elysia crispata morphotype clarki.</title>
        <authorList>
            <person name="Eastman K.E."/>
            <person name="Pendleton A.L."/>
            <person name="Shaikh M.A."/>
            <person name="Suttiyut T."/>
            <person name="Ogas R."/>
            <person name="Tomko P."/>
            <person name="Gavelis G."/>
            <person name="Widhalm J.R."/>
            <person name="Wisecaver J.H."/>
        </authorList>
    </citation>
    <scope>NUCLEOTIDE SEQUENCE</scope>
    <source>
        <strain evidence="1">ECLA1</strain>
    </source>
</reference>
<dbReference type="Proteomes" id="UP001283361">
    <property type="component" value="Unassembled WGS sequence"/>
</dbReference>
<dbReference type="AlphaFoldDB" id="A0AAE1A9S8"/>
<organism evidence="1 2">
    <name type="scientific">Elysia crispata</name>
    <name type="common">lettuce slug</name>
    <dbReference type="NCBI Taxonomy" id="231223"/>
    <lineage>
        <taxon>Eukaryota</taxon>
        <taxon>Metazoa</taxon>
        <taxon>Spiralia</taxon>
        <taxon>Lophotrochozoa</taxon>
        <taxon>Mollusca</taxon>
        <taxon>Gastropoda</taxon>
        <taxon>Heterobranchia</taxon>
        <taxon>Euthyneura</taxon>
        <taxon>Panpulmonata</taxon>
        <taxon>Sacoglossa</taxon>
        <taxon>Placobranchoidea</taxon>
        <taxon>Plakobranchidae</taxon>
        <taxon>Elysia</taxon>
    </lineage>
</organism>
<comment type="caution">
    <text evidence="1">The sequence shown here is derived from an EMBL/GenBank/DDBJ whole genome shotgun (WGS) entry which is preliminary data.</text>
</comment>
<name>A0AAE1A9S8_9GAST</name>
<proteinExistence type="predicted"/>
<evidence type="ECO:0000313" key="1">
    <source>
        <dbReference type="EMBL" id="KAK3783622.1"/>
    </source>
</evidence>
<keyword evidence="2" id="KW-1185">Reference proteome</keyword>